<dbReference type="GO" id="GO:0006412">
    <property type="term" value="P:translation"/>
    <property type="evidence" value="ECO:0007669"/>
    <property type="project" value="UniProtKB-KW"/>
</dbReference>
<keyword evidence="3" id="KW-0378">Hydrolase</keyword>
<dbReference type="PhylomeDB" id="A0A0G4HD43"/>
<dbReference type="PANTHER" id="PTHR10458">
    <property type="entry name" value="PEPTIDE DEFORMYLASE"/>
    <property type="match status" value="1"/>
</dbReference>
<dbReference type="CDD" id="cd00487">
    <property type="entry name" value="Pep_deformylase"/>
    <property type="match status" value="1"/>
</dbReference>
<dbReference type="GO" id="GO:0046872">
    <property type="term" value="F:metal ion binding"/>
    <property type="evidence" value="ECO:0007669"/>
    <property type="project" value="UniProtKB-KW"/>
</dbReference>
<accession>A0A0G4HD43</accession>
<keyword evidence="3" id="KW-0648">Protein biosynthesis</keyword>
<dbReference type="VEuPathDB" id="CryptoDB:Cvel_26382"/>
<evidence type="ECO:0000256" key="3">
    <source>
        <dbReference type="RuleBase" id="RU362111"/>
    </source>
</evidence>
<sequence length="235" mass="26420">MEGCEQTILYGRGLGGKRSKEPNRVDIKSLLLDLSEEDEETAEAFEEEVDPGIVDGLSIIKYPDPRLRAHNEEISYFKGYGLTEVVGKMWKLMYKANGVGLAAPQVGINKRLMVFNESGNPRNKSKEMVLLNPQIVARGENERAGPEGCLSFPGVGGQVKRSTSIQVEYQTLTGEKKKREFRGFEAVVFQHEYDHLDGVLFIDRLFKPDEVEKAEQPLQVLKDDWREKTGTEGAL</sequence>
<dbReference type="SUPFAM" id="SSF56420">
    <property type="entry name" value="Peptide deformylase"/>
    <property type="match status" value="1"/>
</dbReference>
<dbReference type="Pfam" id="PF01327">
    <property type="entry name" value="Pep_deformylase"/>
    <property type="match status" value="1"/>
</dbReference>
<dbReference type="InterPro" id="IPR023635">
    <property type="entry name" value="Peptide_deformylase"/>
</dbReference>
<comment type="similarity">
    <text evidence="1 3">Belongs to the polypeptide deformylase family.</text>
</comment>
<evidence type="ECO:0000256" key="1">
    <source>
        <dbReference type="ARBA" id="ARBA00010759"/>
    </source>
</evidence>
<evidence type="ECO:0000313" key="4">
    <source>
        <dbReference type="EMBL" id="CEM41930.1"/>
    </source>
</evidence>
<dbReference type="HAMAP" id="MF_00163">
    <property type="entry name" value="Pep_deformylase"/>
    <property type="match status" value="1"/>
</dbReference>
<organism evidence="4">
    <name type="scientific">Chromera velia CCMP2878</name>
    <dbReference type="NCBI Taxonomy" id="1169474"/>
    <lineage>
        <taxon>Eukaryota</taxon>
        <taxon>Sar</taxon>
        <taxon>Alveolata</taxon>
        <taxon>Colpodellida</taxon>
        <taxon>Chromeraceae</taxon>
        <taxon>Chromera</taxon>
    </lineage>
</organism>
<dbReference type="PRINTS" id="PR01576">
    <property type="entry name" value="PDEFORMYLASE"/>
</dbReference>
<proteinExistence type="inferred from homology"/>
<dbReference type="InterPro" id="IPR036821">
    <property type="entry name" value="Peptide_deformylase_sf"/>
</dbReference>
<dbReference type="NCBIfam" id="NF001159">
    <property type="entry name" value="PRK00150.1-3"/>
    <property type="match status" value="1"/>
</dbReference>
<comment type="catalytic activity">
    <reaction evidence="3">
        <text>N-terminal N-formyl-L-methionyl-[peptide] + H2O = N-terminal L-methionyl-[peptide] + formate</text>
        <dbReference type="Rhea" id="RHEA:24420"/>
        <dbReference type="Rhea" id="RHEA-COMP:10639"/>
        <dbReference type="Rhea" id="RHEA-COMP:10640"/>
        <dbReference type="ChEBI" id="CHEBI:15377"/>
        <dbReference type="ChEBI" id="CHEBI:15740"/>
        <dbReference type="ChEBI" id="CHEBI:49298"/>
        <dbReference type="ChEBI" id="CHEBI:64731"/>
        <dbReference type="EC" id="3.5.1.88"/>
    </reaction>
</comment>
<comment type="function">
    <text evidence="3">Removes the formyl group from the N-terminal Met of newly synthesized proteins.</text>
</comment>
<gene>
    <name evidence="4" type="ORF">Cvel_26382</name>
</gene>
<dbReference type="GO" id="GO:0042586">
    <property type="term" value="F:peptide deformylase activity"/>
    <property type="evidence" value="ECO:0007669"/>
    <property type="project" value="UniProtKB-EC"/>
</dbReference>
<reference evidence="4" key="1">
    <citation type="submission" date="2014-11" db="EMBL/GenBank/DDBJ databases">
        <authorList>
            <person name="Otto D Thomas"/>
            <person name="Naeem Raeece"/>
        </authorList>
    </citation>
    <scope>NUCLEOTIDE SEQUENCE</scope>
</reference>
<name>A0A0G4HD43_9ALVE</name>
<dbReference type="EC" id="3.5.1.88" evidence="2 3"/>
<evidence type="ECO:0000256" key="2">
    <source>
        <dbReference type="ARBA" id="ARBA00012175"/>
    </source>
</evidence>
<dbReference type="Gene3D" id="3.90.45.10">
    <property type="entry name" value="Peptide deformylase"/>
    <property type="match status" value="1"/>
</dbReference>
<dbReference type="PANTHER" id="PTHR10458:SF22">
    <property type="entry name" value="PEPTIDE DEFORMYLASE"/>
    <property type="match status" value="1"/>
</dbReference>
<protein>
    <recommendedName>
        <fullName evidence="2 3">Peptide deformylase</fullName>
        <ecNumber evidence="2 3">3.5.1.88</ecNumber>
    </recommendedName>
</protein>
<dbReference type="AlphaFoldDB" id="A0A0G4HD43"/>
<dbReference type="NCBIfam" id="TIGR00079">
    <property type="entry name" value="pept_deformyl"/>
    <property type="match status" value="1"/>
</dbReference>
<dbReference type="EMBL" id="CDMZ01002341">
    <property type="protein sequence ID" value="CEM41930.1"/>
    <property type="molecule type" value="Genomic_DNA"/>
</dbReference>
<keyword evidence="3" id="KW-0479">Metal-binding</keyword>